<feature type="compositionally biased region" description="Basic and acidic residues" evidence="1">
    <location>
        <begin position="220"/>
        <end position="231"/>
    </location>
</feature>
<reference evidence="2 3" key="1">
    <citation type="submission" date="2024-09" db="EMBL/GenBank/DDBJ databases">
        <title>Chromosome-scale assembly of Riccia fluitans.</title>
        <authorList>
            <person name="Paukszto L."/>
            <person name="Sawicki J."/>
            <person name="Karawczyk K."/>
            <person name="Piernik-Szablinska J."/>
            <person name="Szczecinska M."/>
            <person name="Mazdziarz M."/>
        </authorList>
    </citation>
    <scope>NUCLEOTIDE SEQUENCE [LARGE SCALE GENOMIC DNA]</scope>
    <source>
        <strain evidence="2">Rf_01</strain>
        <tissue evidence="2">Aerial parts of the thallus</tissue>
    </source>
</reference>
<evidence type="ECO:0008006" key="4">
    <source>
        <dbReference type="Google" id="ProtNLM"/>
    </source>
</evidence>
<name>A0ABD1ZJ09_9MARC</name>
<dbReference type="EMBL" id="JBHFFA010000001">
    <property type="protein sequence ID" value="KAL2651312.1"/>
    <property type="molecule type" value="Genomic_DNA"/>
</dbReference>
<feature type="region of interest" description="Disordered" evidence="1">
    <location>
        <begin position="439"/>
        <end position="464"/>
    </location>
</feature>
<organism evidence="2 3">
    <name type="scientific">Riccia fluitans</name>
    <dbReference type="NCBI Taxonomy" id="41844"/>
    <lineage>
        <taxon>Eukaryota</taxon>
        <taxon>Viridiplantae</taxon>
        <taxon>Streptophyta</taxon>
        <taxon>Embryophyta</taxon>
        <taxon>Marchantiophyta</taxon>
        <taxon>Marchantiopsida</taxon>
        <taxon>Marchantiidae</taxon>
        <taxon>Marchantiales</taxon>
        <taxon>Ricciaceae</taxon>
        <taxon>Riccia</taxon>
    </lineage>
</organism>
<evidence type="ECO:0000313" key="2">
    <source>
        <dbReference type="EMBL" id="KAL2651312.1"/>
    </source>
</evidence>
<dbReference type="Proteomes" id="UP001605036">
    <property type="component" value="Unassembled WGS sequence"/>
</dbReference>
<dbReference type="InterPro" id="IPR039638">
    <property type="entry name" value="MED33A/B"/>
</dbReference>
<keyword evidence="3" id="KW-1185">Reference proteome</keyword>
<gene>
    <name evidence="2" type="ORF">R1flu_019440</name>
</gene>
<accession>A0ABD1ZJ09</accession>
<proteinExistence type="predicted"/>
<comment type="caution">
    <text evidence="2">The sequence shown here is derived from an EMBL/GenBank/DDBJ whole genome shotgun (WGS) entry which is preliminary data.</text>
</comment>
<dbReference type="PANTHER" id="PTHR33739">
    <property type="entry name" value="OS07G0681500 PROTEIN"/>
    <property type="match status" value="1"/>
</dbReference>
<feature type="region of interest" description="Disordered" evidence="1">
    <location>
        <begin position="189"/>
        <end position="233"/>
    </location>
</feature>
<protein>
    <recommendedName>
        <fullName evidence="4">Mediator of RNA polymerase II transcription subunit 33A</fullName>
    </recommendedName>
</protein>
<dbReference type="PANTHER" id="PTHR33739:SF3">
    <property type="entry name" value="OS07G0681500 PROTEIN"/>
    <property type="match status" value="1"/>
</dbReference>
<sequence length="1390" mass="148291">MAPSKDLLAMGTEPSNTVGSVAAQDMLNVMQELTRSGLNRREPALVWGVDVASSGASFPSVELGTVLLSQCLAEPRGLAWSYLHHALAATFVCPLLTLALLTSRVLPIRVQQPEIYQGYLELSSTYIFCLAATKSPSFRERCVKYVDDVLQLSQMGETPVTEFGTCIAYFLFSLVSRLTEAVYDDWSGSSAWSEKQKGPTSGMHGQMSHTGNSEMEDDTDEKRREEREQLRKSNSIQAVELVAKIMQNKRTAALLRLARRTLPEQWSNFARVLHNLEALTMNPVSAAPKEGPEALANLGTAIANGLHREWKPADLPVFQAMVGSGSRSASFGKNSGVGYASHWLPFDIYMESAMEKQRLQVVSPSETLADMMKTLQAVHDASWHEVFLGLWTAALRLTHRDREWVEGAKPHIESRLCMLLSLVPLACAIVIDEEEKALSSSGGNMRGDKMSATSGSGDDKDKNRAGVRRAALASSLQVLGQFEALLYPPQIAVAAANQAAHSIASILANVNASTGMGNDSNSMPKSVVGNMRHLIVEACISRGILDNTAYLWIGTTAGSGSNMTGTPTTPQNSPWAAFMDGAPLSGSLQAALMSSPAESLAELEKVFQTAINGPEEERAAAASILCGASLTRSWNVQEHAVRLAVKLLSPPSGPENRNSGSHLIAYAPMLAAALDGMSSVDSVNILALYGLFPELAASLLPICEVFGSLPPVVPRPSGTGEDINVYKLFSLAFLLLIRLWKFHRPPLEHCLLGSGAGLGADLSLEYLLQIRGIQCSMASGEKSKKDALVEQMQNKRMSPLSPNFSHSLSSIRSPVPSTPTPLSQNVILDSFPKLKVWYTQHQACIASTLSGLVRGNPVHQVADRLLNLMFKKFSKSTSSNSSSNSGGLGGEERPPLAAWDVIAAVPFVVDEVLTACSHGRLSPRDLTTGLREMVDFLPATVASFVSCCGAEVTRGLYKAASMNGNDWPSPAANLFAVEAEIQDILASAGVNIPGLVTGTVGGNAPASLPLPIAALVSLTITFKLDKQSEMVLGVAGPALEVAGGGGPWPSMAVVAALWTQKMRRWHDYIVFNASKAVFKQNKQAVSQLLRSCFLVTLCSSSALTSKLQGHGGVGALLGAGHWLPAAPGLSSLAPGMLYLRSFPALHDIMFVSDEILSLVVESSRDLSTQSKSGSEADTVSANAGKLKCVHSSLSTAMARACQASSLGASIVTVSGGATLVQKLYLESLPTWLLSGSDPKSSQPESKGTVLEGYAVARFVLLSGALAWGISSSKTPPSSFSVFGVRSGIPAGVPSNMCRQHVLGTHLEFIASVLDRKISIRCKEVTWKAYVAGFIGLMVSCTPHWIADVKTDTLRRLATGLRWWHQQELAFALLERGDSTAVGAAAELAMG</sequence>
<evidence type="ECO:0000256" key="1">
    <source>
        <dbReference type="SAM" id="MobiDB-lite"/>
    </source>
</evidence>
<evidence type="ECO:0000313" key="3">
    <source>
        <dbReference type="Proteomes" id="UP001605036"/>
    </source>
</evidence>